<protein>
    <recommendedName>
        <fullName evidence="1">Polymerase/histidinol phosphatase N-terminal domain-containing protein</fullName>
    </recommendedName>
</protein>
<dbReference type="InterPro" id="IPR003141">
    <property type="entry name" value="Pol/His_phosphatase_N"/>
</dbReference>
<proteinExistence type="predicted"/>
<dbReference type="OrthoDB" id="9804333at2"/>
<dbReference type="Gene3D" id="1.10.150.650">
    <property type="match status" value="1"/>
</dbReference>
<feature type="domain" description="Polymerase/histidinol phosphatase N-terminal" evidence="1">
    <location>
        <begin position="9"/>
        <end position="74"/>
    </location>
</feature>
<dbReference type="GO" id="GO:0035312">
    <property type="term" value="F:5'-3' DNA exonuclease activity"/>
    <property type="evidence" value="ECO:0007669"/>
    <property type="project" value="TreeGrafter"/>
</dbReference>
<dbReference type="Gene3D" id="3.20.20.140">
    <property type="entry name" value="Metal-dependent hydrolases"/>
    <property type="match status" value="1"/>
</dbReference>
<organism evidence="2 3">
    <name type="scientific">Paralcaligenes ureilyticus</name>
    <dbReference type="NCBI Taxonomy" id="627131"/>
    <lineage>
        <taxon>Bacteria</taxon>
        <taxon>Pseudomonadati</taxon>
        <taxon>Pseudomonadota</taxon>
        <taxon>Betaproteobacteria</taxon>
        <taxon>Burkholderiales</taxon>
        <taxon>Alcaligenaceae</taxon>
        <taxon>Paralcaligenes</taxon>
    </lineage>
</organism>
<dbReference type="EMBL" id="SMAJ01000012">
    <property type="protein sequence ID" value="TCT04410.1"/>
    <property type="molecule type" value="Genomic_DNA"/>
</dbReference>
<dbReference type="InterPro" id="IPR052018">
    <property type="entry name" value="PHP_domain"/>
</dbReference>
<dbReference type="NCBIfam" id="NF041577">
    <property type="entry name" value="nside_bi_sphtase"/>
    <property type="match status" value="1"/>
</dbReference>
<dbReference type="RefSeq" id="WP_132583754.1">
    <property type="nucleotide sequence ID" value="NZ_SMAJ01000012.1"/>
</dbReference>
<sequence>MSTSPSLNVDLHCHSTVSDGVLAPRELAARAHANGVGLWALTDHDEVSGLAPAAQAAHDLGLPFVPGIEISVTWAQQTVHVVGLGIDAANPVLKAGVADIQAGRVGRAREMADRLQGLGIADSYAGALRFVGNPNLISRTHFARFLVEQGHSKNMQAVFDKYLGDGKPACVPGSWATLAQALGWISAAGGRAIIAHPGRYHYTPVQFGALFDEFKDMGGAGIEVVTGSHSVDQYRQYADVARQYGFMASCGSDFHSPSESNKDLGSLPPLPADLKPVWHDWV</sequence>
<evidence type="ECO:0000313" key="3">
    <source>
        <dbReference type="Proteomes" id="UP000295525"/>
    </source>
</evidence>
<dbReference type="CDD" id="cd07438">
    <property type="entry name" value="PHP_HisPPase_AMP"/>
    <property type="match status" value="1"/>
</dbReference>
<dbReference type="PANTHER" id="PTHR42924:SF3">
    <property type="entry name" value="POLYMERASE_HISTIDINOL PHOSPHATASE N-TERMINAL DOMAIN-CONTAINING PROTEIN"/>
    <property type="match status" value="1"/>
</dbReference>
<comment type="caution">
    <text evidence="2">The sequence shown here is derived from an EMBL/GenBank/DDBJ whole genome shotgun (WGS) entry which is preliminary data.</text>
</comment>
<dbReference type="AlphaFoldDB" id="A0A4R3LUX2"/>
<dbReference type="PANTHER" id="PTHR42924">
    <property type="entry name" value="EXONUCLEASE"/>
    <property type="match status" value="1"/>
</dbReference>
<dbReference type="SMART" id="SM00481">
    <property type="entry name" value="POLIIIAc"/>
    <property type="match status" value="1"/>
</dbReference>
<dbReference type="InterPro" id="IPR004013">
    <property type="entry name" value="PHP_dom"/>
</dbReference>
<keyword evidence="3" id="KW-1185">Reference proteome</keyword>
<dbReference type="Proteomes" id="UP000295525">
    <property type="component" value="Unassembled WGS sequence"/>
</dbReference>
<accession>A0A4R3LUX2</accession>
<evidence type="ECO:0000313" key="2">
    <source>
        <dbReference type="EMBL" id="TCT04410.1"/>
    </source>
</evidence>
<dbReference type="InterPro" id="IPR049742">
    <property type="entry name" value="35NBP"/>
</dbReference>
<dbReference type="SUPFAM" id="SSF89550">
    <property type="entry name" value="PHP domain-like"/>
    <property type="match status" value="1"/>
</dbReference>
<name>A0A4R3LUX2_9BURK</name>
<gene>
    <name evidence="2" type="ORF">EDC26_1122</name>
</gene>
<evidence type="ECO:0000259" key="1">
    <source>
        <dbReference type="SMART" id="SM00481"/>
    </source>
</evidence>
<dbReference type="InterPro" id="IPR016195">
    <property type="entry name" value="Pol/histidinol_Pase-like"/>
</dbReference>
<dbReference type="GO" id="GO:0004534">
    <property type="term" value="F:5'-3' RNA exonuclease activity"/>
    <property type="evidence" value="ECO:0007669"/>
    <property type="project" value="TreeGrafter"/>
</dbReference>
<dbReference type="Pfam" id="PF02811">
    <property type="entry name" value="PHP"/>
    <property type="match status" value="1"/>
</dbReference>
<reference evidence="2 3" key="1">
    <citation type="submission" date="2019-03" db="EMBL/GenBank/DDBJ databases">
        <title>Genomic Encyclopedia of Type Strains, Phase IV (KMG-IV): sequencing the most valuable type-strain genomes for metagenomic binning, comparative biology and taxonomic classification.</title>
        <authorList>
            <person name="Goeker M."/>
        </authorList>
    </citation>
    <scope>NUCLEOTIDE SEQUENCE [LARGE SCALE GENOMIC DNA]</scope>
    <source>
        <strain evidence="2 3">DSM 24591</strain>
    </source>
</reference>